<dbReference type="Pfam" id="PF06698">
    <property type="entry name" value="DUF1192"/>
    <property type="match status" value="1"/>
</dbReference>
<proteinExistence type="predicted"/>
<evidence type="ECO:0000313" key="1">
    <source>
        <dbReference type="EMBL" id="QPC45366.1"/>
    </source>
</evidence>
<name>A0A7S8C8V7_9HYPH</name>
<organism evidence="1 2">
    <name type="scientific">Kaustia mangrovi</name>
    <dbReference type="NCBI Taxonomy" id="2593653"/>
    <lineage>
        <taxon>Bacteria</taxon>
        <taxon>Pseudomonadati</taxon>
        <taxon>Pseudomonadota</taxon>
        <taxon>Alphaproteobacteria</taxon>
        <taxon>Hyphomicrobiales</taxon>
        <taxon>Parvibaculaceae</taxon>
        <taxon>Kaustia</taxon>
    </lineage>
</organism>
<evidence type="ECO:0000313" key="2">
    <source>
        <dbReference type="Proteomes" id="UP000593594"/>
    </source>
</evidence>
<dbReference type="EMBL" id="CP058214">
    <property type="protein sequence ID" value="QPC45366.1"/>
    <property type="molecule type" value="Genomic_DNA"/>
</dbReference>
<dbReference type="InterPro" id="IPR009579">
    <property type="entry name" value="DUF1192"/>
</dbReference>
<accession>A0A7S8C8V7</accession>
<sequence length="57" mass="6189">MPKQPAGSVRIGEDLSVLSIDELKTRITLLEGEIARIRAEIEGKQSSKAAADSFFKS</sequence>
<protein>
    <submittedName>
        <fullName evidence="1">DUF1192 domain-containing protein</fullName>
    </submittedName>
</protein>
<keyword evidence="2" id="KW-1185">Reference proteome</keyword>
<dbReference type="AlphaFoldDB" id="A0A7S8C8V7"/>
<gene>
    <name evidence="1" type="ORF">HW532_15220</name>
</gene>
<dbReference type="KEGG" id="kmn:HW532_15220"/>
<dbReference type="Proteomes" id="UP000593594">
    <property type="component" value="Chromosome"/>
</dbReference>
<reference evidence="1 2" key="1">
    <citation type="submission" date="2020-06" db="EMBL/GenBank/DDBJ databases">
        <title>Genome sequence of 2 isolates from Red Sea Mangroves.</title>
        <authorList>
            <person name="Sefrji F."/>
            <person name="Michoud G."/>
            <person name="Merlino G."/>
            <person name="Daffonchio D."/>
        </authorList>
    </citation>
    <scope>NUCLEOTIDE SEQUENCE [LARGE SCALE GENOMIC DNA]</scope>
    <source>
        <strain evidence="1 2">R1DC25</strain>
    </source>
</reference>